<dbReference type="Proteomes" id="UP000828390">
    <property type="component" value="Unassembled WGS sequence"/>
</dbReference>
<evidence type="ECO:0000259" key="2">
    <source>
        <dbReference type="Pfam" id="PF25497"/>
    </source>
</evidence>
<organism evidence="3 4">
    <name type="scientific">Dreissena polymorpha</name>
    <name type="common">Zebra mussel</name>
    <name type="synonym">Mytilus polymorpha</name>
    <dbReference type="NCBI Taxonomy" id="45954"/>
    <lineage>
        <taxon>Eukaryota</taxon>
        <taxon>Metazoa</taxon>
        <taxon>Spiralia</taxon>
        <taxon>Lophotrochozoa</taxon>
        <taxon>Mollusca</taxon>
        <taxon>Bivalvia</taxon>
        <taxon>Autobranchia</taxon>
        <taxon>Heteroconchia</taxon>
        <taxon>Euheterodonta</taxon>
        <taxon>Imparidentia</taxon>
        <taxon>Neoheterodontei</taxon>
        <taxon>Myida</taxon>
        <taxon>Dreissenoidea</taxon>
        <taxon>Dreissenidae</taxon>
        <taxon>Dreissena</taxon>
    </lineage>
</organism>
<dbReference type="AlphaFoldDB" id="A0A9D4GD65"/>
<evidence type="ECO:0000313" key="3">
    <source>
        <dbReference type="EMBL" id="KAH3812865.1"/>
    </source>
</evidence>
<accession>A0A9D4GD65</accession>
<name>A0A9D4GD65_DREPO</name>
<keyword evidence="1" id="KW-0677">Repeat</keyword>
<protein>
    <recommendedName>
        <fullName evidence="2">C-terminal of Roc COR-B domain-containing protein</fullName>
    </recommendedName>
</protein>
<sequence length="88" mass="9840">MCASCPRESELILRVQGPRPENIIFLVHEVFEGLISESFRGVTYDYQIPCPDCLKIVCDFKRKESFSGKMGSNTFVSCSEKIGLNACA</sequence>
<comment type="caution">
    <text evidence="3">The sequence shown here is derived from an EMBL/GenBank/DDBJ whole genome shotgun (WGS) entry which is preliminary data.</text>
</comment>
<keyword evidence="4" id="KW-1185">Reference proteome</keyword>
<dbReference type="Pfam" id="PF25497">
    <property type="entry name" value="COR-B"/>
    <property type="match status" value="1"/>
</dbReference>
<dbReference type="EMBL" id="JAIWYP010000006">
    <property type="protein sequence ID" value="KAH3812865.1"/>
    <property type="molecule type" value="Genomic_DNA"/>
</dbReference>
<reference evidence="3" key="2">
    <citation type="submission" date="2020-11" db="EMBL/GenBank/DDBJ databases">
        <authorList>
            <person name="McCartney M.A."/>
            <person name="Auch B."/>
            <person name="Kono T."/>
            <person name="Mallez S."/>
            <person name="Becker A."/>
            <person name="Gohl D.M."/>
            <person name="Silverstein K.A.T."/>
            <person name="Koren S."/>
            <person name="Bechman K.B."/>
            <person name="Herman A."/>
            <person name="Abrahante J.E."/>
            <person name="Garbe J."/>
        </authorList>
    </citation>
    <scope>NUCLEOTIDE SEQUENCE</scope>
    <source>
        <strain evidence="3">Duluth1</strain>
        <tissue evidence="3">Whole animal</tissue>
    </source>
</reference>
<gene>
    <name evidence="3" type="ORF">DPMN_141308</name>
</gene>
<feature type="domain" description="C-terminal of Roc COR-B" evidence="2">
    <location>
        <begin position="8"/>
        <end position="65"/>
    </location>
</feature>
<evidence type="ECO:0000256" key="1">
    <source>
        <dbReference type="ARBA" id="ARBA00022737"/>
    </source>
</evidence>
<reference evidence="3" key="1">
    <citation type="journal article" date="2019" name="bioRxiv">
        <title>The Genome of the Zebra Mussel, Dreissena polymorpha: A Resource for Invasive Species Research.</title>
        <authorList>
            <person name="McCartney M.A."/>
            <person name="Auch B."/>
            <person name="Kono T."/>
            <person name="Mallez S."/>
            <person name="Zhang Y."/>
            <person name="Obille A."/>
            <person name="Becker A."/>
            <person name="Abrahante J.E."/>
            <person name="Garbe J."/>
            <person name="Badalamenti J.P."/>
            <person name="Herman A."/>
            <person name="Mangelson H."/>
            <person name="Liachko I."/>
            <person name="Sullivan S."/>
            <person name="Sone E.D."/>
            <person name="Koren S."/>
            <person name="Silverstein K.A.T."/>
            <person name="Beckman K.B."/>
            <person name="Gohl D.M."/>
        </authorList>
    </citation>
    <scope>NUCLEOTIDE SEQUENCE</scope>
    <source>
        <strain evidence="3">Duluth1</strain>
        <tissue evidence="3">Whole animal</tissue>
    </source>
</reference>
<dbReference type="InterPro" id="IPR057263">
    <property type="entry name" value="COR-B"/>
</dbReference>
<proteinExistence type="predicted"/>
<evidence type="ECO:0000313" key="4">
    <source>
        <dbReference type="Proteomes" id="UP000828390"/>
    </source>
</evidence>